<organism evidence="3 4">
    <name type="scientific">Labrys monachus</name>
    <dbReference type="NCBI Taxonomy" id="217067"/>
    <lineage>
        <taxon>Bacteria</taxon>
        <taxon>Pseudomonadati</taxon>
        <taxon>Pseudomonadota</taxon>
        <taxon>Alphaproteobacteria</taxon>
        <taxon>Hyphomicrobiales</taxon>
        <taxon>Xanthobacteraceae</taxon>
        <taxon>Labrys</taxon>
    </lineage>
</organism>
<feature type="chain" id="PRO_5045842292" evidence="1">
    <location>
        <begin position="21"/>
        <end position="177"/>
    </location>
</feature>
<gene>
    <name evidence="3" type="ORF">J3R73_001278</name>
</gene>
<sequence>MRYAMIGAVALTFAGSLAYAQTTSSGQNPTATDAAASPEMFVTQAAIGNQFEVEESRLAVKRSSSPEIKKFAHRMITDHTKAGKELKKAVAKAHVGKVPTALDADHQASLDALGKDSGAEFDKAYVADQQKAHDDAVGLFSHYAQSGTQPALKAFAAKTLPTLEDHQKHVRMLSTGQ</sequence>
<dbReference type="InterPro" id="IPR012347">
    <property type="entry name" value="Ferritin-like"/>
</dbReference>
<evidence type="ECO:0000313" key="4">
    <source>
        <dbReference type="Proteomes" id="UP001237448"/>
    </source>
</evidence>
<name>A0ABU0FAN1_9HYPH</name>
<proteinExistence type="predicted"/>
<dbReference type="PANTHER" id="PTHR38593:SF1">
    <property type="entry name" value="BLR2558 PROTEIN"/>
    <property type="match status" value="1"/>
</dbReference>
<dbReference type="PANTHER" id="PTHR38593">
    <property type="entry name" value="BLR2558 PROTEIN"/>
    <property type="match status" value="1"/>
</dbReference>
<dbReference type="Gene3D" id="1.20.1260.10">
    <property type="match status" value="1"/>
</dbReference>
<dbReference type="EMBL" id="JAUSVK010000001">
    <property type="protein sequence ID" value="MDQ0391486.1"/>
    <property type="molecule type" value="Genomic_DNA"/>
</dbReference>
<feature type="signal peptide" evidence="1">
    <location>
        <begin position="1"/>
        <end position="20"/>
    </location>
</feature>
<comment type="caution">
    <text evidence="3">The sequence shown here is derived from an EMBL/GenBank/DDBJ whole genome shotgun (WGS) entry which is preliminary data.</text>
</comment>
<dbReference type="InterPro" id="IPR025419">
    <property type="entry name" value="DUF4142"/>
</dbReference>
<keyword evidence="1" id="KW-0732">Signal</keyword>
<dbReference type="Pfam" id="PF13628">
    <property type="entry name" value="DUF4142"/>
    <property type="match status" value="1"/>
</dbReference>
<feature type="domain" description="DUF4142" evidence="2">
    <location>
        <begin position="39"/>
        <end position="173"/>
    </location>
</feature>
<evidence type="ECO:0000256" key="1">
    <source>
        <dbReference type="SAM" id="SignalP"/>
    </source>
</evidence>
<evidence type="ECO:0000313" key="3">
    <source>
        <dbReference type="EMBL" id="MDQ0391486.1"/>
    </source>
</evidence>
<accession>A0ABU0FAN1</accession>
<reference evidence="3 4" key="1">
    <citation type="submission" date="2023-07" db="EMBL/GenBank/DDBJ databases">
        <title>Genomic Encyclopedia of Type Strains, Phase IV (KMG-IV): sequencing the most valuable type-strain genomes for metagenomic binning, comparative biology and taxonomic classification.</title>
        <authorList>
            <person name="Goeker M."/>
        </authorList>
    </citation>
    <scope>NUCLEOTIDE SEQUENCE [LARGE SCALE GENOMIC DNA]</scope>
    <source>
        <strain evidence="3 4">DSM 5896</strain>
    </source>
</reference>
<keyword evidence="4" id="KW-1185">Reference proteome</keyword>
<protein>
    <submittedName>
        <fullName evidence="3">Membrane protein</fullName>
    </submittedName>
</protein>
<evidence type="ECO:0000259" key="2">
    <source>
        <dbReference type="Pfam" id="PF13628"/>
    </source>
</evidence>
<dbReference type="Proteomes" id="UP001237448">
    <property type="component" value="Unassembled WGS sequence"/>
</dbReference>
<dbReference type="RefSeq" id="WP_307423881.1">
    <property type="nucleotide sequence ID" value="NZ_JAUSVK010000001.1"/>
</dbReference>